<comment type="caution">
    <text evidence="1">The sequence shown here is derived from an EMBL/GenBank/DDBJ whole genome shotgun (WGS) entry which is preliminary data.</text>
</comment>
<protein>
    <submittedName>
        <fullName evidence="1">Uncharacterized protein</fullName>
    </submittedName>
</protein>
<dbReference type="Proteomes" id="UP000007993">
    <property type="component" value="Unassembled WGS sequence"/>
</dbReference>
<evidence type="ECO:0000313" key="1">
    <source>
        <dbReference type="EMBL" id="EKK02276.1"/>
    </source>
</evidence>
<reference evidence="1 2" key="1">
    <citation type="journal article" date="2013" name="Mar. Genomics">
        <title>Expression of sulfatases in Rhodopirellula baltica and the diversity of sulfatases in the genus Rhodopirellula.</title>
        <authorList>
            <person name="Wegner C.E."/>
            <person name="Richter-Heitmann T."/>
            <person name="Klindworth A."/>
            <person name="Klockow C."/>
            <person name="Richter M."/>
            <person name="Achstetter T."/>
            <person name="Glockner F.O."/>
            <person name="Harder J."/>
        </authorList>
    </citation>
    <scope>NUCLEOTIDE SEQUENCE [LARGE SCALE GENOMIC DNA]</scope>
    <source>
        <strain evidence="1 2">SH28</strain>
    </source>
</reference>
<accession>K5E924</accession>
<dbReference type="AlphaFoldDB" id="K5E924"/>
<proteinExistence type="predicted"/>
<dbReference type="EMBL" id="AMCW01000065">
    <property type="protein sequence ID" value="EKK02276.1"/>
    <property type="molecule type" value="Genomic_DNA"/>
</dbReference>
<sequence length="56" mass="6454">MPVNVPLRWHMNHASLCSKASAWMPCVTWPTSGDRNLQNGYMQICTLQFTFRNKIA</sequence>
<organism evidence="1 2">
    <name type="scientific">Rhodopirellula baltica SH28</name>
    <dbReference type="NCBI Taxonomy" id="993517"/>
    <lineage>
        <taxon>Bacteria</taxon>
        <taxon>Pseudomonadati</taxon>
        <taxon>Planctomycetota</taxon>
        <taxon>Planctomycetia</taxon>
        <taxon>Pirellulales</taxon>
        <taxon>Pirellulaceae</taxon>
        <taxon>Rhodopirellula</taxon>
    </lineage>
</organism>
<gene>
    <name evidence="1" type="ORF">RBSH_02400</name>
</gene>
<evidence type="ECO:0000313" key="2">
    <source>
        <dbReference type="Proteomes" id="UP000007993"/>
    </source>
</evidence>
<name>K5E924_RHOBT</name>